<accession>A0A1L9NC43</accession>
<dbReference type="AlphaFoldDB" id="A0A1L9NC43"/>
<gene>
    <name evidence="2" type="ORF">ASPTUDRAFT_494986</name>
</gene>
<keyword evidence="3" id="KW-1185">Reference proteome</keyword>
<dbReference type="STRING" id="767770.A0A1L9NC43"/>
<dbReference type="Proteomes" id="UP000184304">
    <property type="component" value="Unassembled WGS sequence"/>
</dbReference>
<feature type="transmembrane region" description="Helical" evidence="1">
    <location>
        <begin position="27"/>
        <end position="46"/>
    </location>
</feature>
<sequence length="108" mass="12429">MSDFISGGAALLTVSLSSNYHFMIGTATLRIWSQNLLLLLVILILWRKCLWPNYFSLLRHLPSPHSGTWGMTQCLRLYTKPRGKPQCDWVNHIPNDGLIRYRTLLNSD</sequence>
<proteinExistence type="predicted"/>
<name>A0A1L9NC43_ASPTC</name>
<keyword evidence="1" id="KW-0472">Membrane</keyword>
<evidence type="ECO:0000313" key="2">
    <source>
        <dbReference type="EMBL" id="OJI86825.1"/>
    </source>
</evidence>
<keyword evidence="1" id="KW-0812">Transmembrane</keyword>
<reference evidence="3" key="1">
    <citation type="journal article" date="2017" name="Genome Biol.">
        <title>Comparative genomics reveals high biological diversity and specific adaptations in the industrially and medically important fungal genus Aspergillus.</title>
        <authorList>
            <person name="de Vries R.P."/>
            <person name="Riley R."/>
            <person name="Wiebenga A."/>
            <person name="Aguilar-Osorio G."/>
            <person name="Amillis S."/>
            <person name="Uchima C.A."/>
            <person name="Anderluh G."/>
            <person name="Asadollahi M."/>
            <person name="Askin M."/>
            <person name="Barry K."/>
            <person name="Battaglia E."/>
            <person name="Bayram O."/>
            <person name="Benocci T."/>
            <person name="Braus-Stromeyer S.A."/>
            <person name="Caldana C."/>
            <person name="Canovas D."/>
            <person name="Cerqueira G.C."/>
            <person name="Chen F."/>
            <person name="Chen W."/>
            <person name="Choi C."/>
            <person name="Clum A."/>
            <person name="Dos Santos R.A."/>
            <person name="Damasio A.R."/>
            <person name="Diallinas G."/>
            <person name="Emri T."/>
            <person name="Fekete E."/>
            <person name="Flipphi M."/>
            <person name="Freyberg S."/>
            <person name="Gallo A."/>
            <person name="Gournas C."/>
            <person name="Habgood R."/>
            <person name="Hainaut M."/>
            <person name="Harispe M.L."/>
            <person name="Henrissat B."/>
            <person name="Hilden K.S."/>
            <person name="Hope R."/>
            <person name="Hossain A."/>
            <person name="Karabika E."/>
            <person name="Karaffa L."/>
            <person name="Karanyi Z."/>
            <person name="Krasevec N."/>
            <person name="Kuo A."/>
            <person name="Kusch H."/>
            <person name="LaButti K."/>
            <person name="Lagendijk E.L."/>
            <person name="Lapidus A."/>
            <person name="Levasseur A."/>
            <person name="Lindquist E."/>
            <person name="Lipzen A."/>
            <person name="Logrieco A.F."/>
            <person name="MacCabe A."/>
            <person name="Maekelae M.R."/>
            <person name="Malavazi I."/>
            <person name="Melin P."/>
            <person name="Meyer V."/>
            <person name="Mielnichuk N."/>
            <person name="Miskei M."/>
            <person name="Molnar A.P."/>
            <person name="Mule G."/>
            <person name="Ngan C.Y."/>
            <person name="Orejas M."/>
            <person name="Orosz E."/>
            <person name="Ouedraogo J.P."/>
            <person name="Overkamp K.M."/>
            <person name="Park H.-S."/>
            <person name="Perrone G."/>
            <person name="Piumi F."/>
            <person name="Punt P.J."/>
            <person name="Ram A.F."/>
            <person name="Ramon A."/>
            <person name="Rauscher S."/>
            <person name="Record E."/>
            <person name="Riano-Pachon D.M."/>
            <person name="Robert V."/>
            <person name="Roehrig J."/>
            <person name="Ruller R."/>
            <person name="Salamov A."/>
            <person name="Salih N.S."/>
            <person name="Samson R.A."/>
            <person name="Sandor E."/>
            <person name="Sanguinetti M."/>
            <person name="Schuetze T."/>
            <person name="Sepcic K."/>
            <person name="Shelest E."/>
            <person name="Sherlock G."/>
            <person name="Sophianopoulou V."/>
            <person name="Squina F.M."/>
            <person name="Sun H."/>
            <person name="Susca A."/>
            <person name="Todd R.B."/>
            <person name="Tsang A."/>
            <person name="Unkles S.E."/>
            <person name="van de Wiele N."/>
            <person name="van Rossen-Uffink D."/>
            <person name="Oliveira J.V."/>
            <person name="Vesth T.C."/>
            <person name="Visser J."/>
            <person name="Yu J.-H."/>
            <person name="Zhou M."/>
            <person name="Andersen M.R."/>
            <person name="Archer D.B."/>
            <person name="Baker S.E."/>
            <person name="Benoit I."/>
            <person name="Brakhage A.A."/>
            <person name="Braus G.H."/>
            <person name="Fischer R."/>
            <person name="Frisvad J.C."/>
            <person name="Goldman G.H."/>
            <person name="Houbraken J."/>
            <person name="Oakley B."/>
            <person name="Pocsi I."/>
            <person name="Scazzocchio C."/>
            <person name="Seiboth B."/>
            <person name="vanKuyk P.A."/>
            <person name="Wortman J."/>
            <person name="Dyer P.S."/>
            <person name="Grigoriev I.V."/>
        </authorList>
    </citation>
    <scope>NUCLEOTIDE SEQUENCE [LARGE SCALE GENOMIC DNA]</scope>
    <source>
        <strain evidence="3">CBS 134.48</strain>
    </source>
</reference>
<organism evidence="2 3">
    <name type="scientific">Aspergillus tubingensis (strain CBS 134.48)</name>
    <dbReference type="NCBI Taxonomy" id="767770"/>
    <lineage>
        <taxon>Eukaryota</taxon>
        <taxon>Fungi</taxon>
        <taxon>Dikarya</taxon>
        <taxon>Ascomycota</taxon>
        <taxon>Pezizomycotina</taxon>
        <taxon>Eurotiomycetes</taxon>
        <taxon>Eurotiomycetidae</taxon>
        <taxon>Eurotiales</taxon>
        <taxon>Aspergillaceae</taxon>
        <taxon>Aspergillus</taxon>
        <taxon>Aspergillus subgen. Circumdati</taxon>
    </lineage>
</organism>
<dbReference type="VEuPathDB" id="FungiDB:ASPTUDRAFT_494986"/>
<evidence type="ECO:0000313" key="3">
    <source>
        <dbReference type="Proteomes" id="UP000184304"/>
    </source>
</evidence>
<evidence type="ECO:0000256" key="1">
    <source>
        <dbReference type="SAM" id="Phobius"/>
    </source>
</evidence>
<dbReference type="EMBL" id="KV878187">
    <property type="protein sequence ID" value="OJI86825.1"/>
    <property type="molecule type" value="Genomic_DNA"/>
</dbReference>
<keyword evidence="1" id="KW-1133">Transmembrane helix</keyword>
<protein>
    <submittedName>
        <fullName evidence="2">Uncharacterized protein</fullName>
    </submittedName>
</protein>